<keyword evidence="3" id="KW-1185">Reference proteome</keyword>
<feature type="non-terminal residue" evidence="2">
    <location>
        <position position="1"/>
    </location>
</feature>
<organism evidence="2 3">
    <name type="scientific">Nannochloropsis gaditana</name>
    <dbReference type="NCBI Taxonomy" id="72520"/>
    <lineage>
        <taxon>Eukaryota</taxon>
        <taxon>Sar</taxon>
        <taxon>Stramenopiles</taxon>
        <taxon>Ochrophyta</taxon>
        <taxon>Eustigmatophyceae</taxon>
        <taxon>Eustigmatales</taxon>
        <taxon>Monodopsidaceae</taxon>
        <taxon>Nannochloropsis</taxon>
    </lineage>
</organism>
<dbReference type="Proteomes" id="UP000019335">
    <property type="component" value="Chromosome 19"/>
</dbReference>
<sequence>HSQAHSPYAHASRPSSTRRRSGSDSSDGSSGAGHSTDSEDMRAFQEEEEEEEGKEEGGRGRRREVDFLLLSTGGTCWTMSLRERGEGGIGCAEAVKGDRAKEETSLRER</sequence>
<gene>
    <name evidence="2" type="ORF">Naga_100764g1</name>
</gene>
<feature type="compositionally biased region" description="Low complexity" evidence="1">
    <location>
        <begin position="23"/>
        <end position="35"/>
    </location>
</feature>
<feature type="compositionally biased region" description="Basic and acidic residues" evidence="1">
    <location>
        <begin position="55"/>
        <end position="64"/>
    </location>
</feature>
<dbReference type="EMBL" id="AZIL01002021">
    <property type="protein sequence ID" value="EWM22906.1"/>
    <property type="molecule type" value="Genomic_DNA"/>
</dbReference>
<evidence type="ECO:0000313" key="3">
    <source>
        <dbReference type="Proteomes" id="UP000019335"/>
    </source>
</evidence>
<reference evidence="2 3" key="1">
    <citation type="journal article" date="2014" name="Mol. Plant">
        <title>Chromosome Scale Genome Assembly and Transcriptome Profiling of Nannochloropsis gaditana in Nitrogen Depletion.</title>
        <authorList>
            <person name="Corteggiani Carpinelli E."/>
            <person name="Telatin A."/>
            <person name="Vitulo N."/>
            <person name="Forcato C."/>
            <person name="D'Angelo M."/>
            <person name="Schiavon R."/>
            <person name="Vezzi A."/>
            <person name="Giacometti G.M."/>
            <person name="Morosinotto T."/>
            <person name="Valle G."/>
        </authorList>
    </citation>
    <scope>NUCLEOTIDE SEQUENCE [LARGE SCALE GENOMIC DNA]</scope>
    <source>
        <strain evidence="2 3">B-31</strain>
    </source>
</reference>
<proteinExistence type="predicted"/>
<feature type="region of interest" description="Disordered" evidence="1">
    <location>
        <begin position="1"/>
        <end position="64"/>
    </location>
</feature>
<accession>W7TR12</accession>
<name>W7TR12_9STRA</name>
<evidence type="ECO:0000256" key="1">
    <source>
        <dbReference type="SAM" id="MobiDB-lite"/>
    </source>
</evidence>
<dbReference type="AlphaFoldDB" id="W7TR12"/>
<evidence type="ECO:0000313" key="2">
    <source>
        <dbReference type="EMBL" id="EWM22906.1"/>
    </source>
</evidence>
<protein>
    <submittedName>
        <fullName evidence="2">Uncharacterized protein</fullName>
    </submittedName>
</protein>
<feature type="compositionally biased region" description="Basic and acidic residues" evidence="1">
    <location>
        <begin position="36"/>
        <end position="45"/>
    </location>
</feature>
<comment type="caution">
    <text evidence="2">The sequence shown here is derived from an EMBL/GenBank/DDBJ whole genome shotgun (WGS) entry which is preliminary data.</text>
</comment>